<dbReference type="GO" id="GO:0005737">
    <property type="term" value="C:cytoplasm"/>
    <property type="evidence" value="ECO:0007669"/>
    <property type="project" value="UniProtKB-SubCell"/>
</dbReference>
<evidence type="ECO:0000256" key="5">
    <source>
        <dbReference type="RuleBase" id="RU004478"/>
    </source>
</evidence>
<feature type="coiled-coil region" evidence="6">
    <location>
        <begin position="3"/>
        <end position="37"/>
    </location>
</feature>
<comment type="function">
    <text evidence="3 4">Participates actively in the response to hyperosmotic and heat shock by preventing the aggregation of stress-denatured proteins, in association with DnaK and GrpE. It is the nucleotide exchange factor for DnaK and may function as a thermosensor. Unfolded proteins bind initially to DnaJ; upon interaction with the DnaJ-bound protein, DnaK hydrolyzes its bound ATP, resulting in the formation of a stable complex. GrpE releases ADP from DnaK; ATP binding to DnaK triggers the release of the substrate protein, thus completing the reaction cycle. Several rounds of ATP-dependent interactions between DnaJ, DnaK and GrpE are required for fully efficient folding.</text>
</comment>
<dbReference type="SUPFAM" id="SSF58014">
    <property type="entry name" value="Coiled-coil domain of nucleotide exchange factor GrpE"/>
    <property type="match status" value="1"/>
</dbReference>
<dbReference type="InterPro" id="IPR000740">
    <property type="entry name" value="GrpE"/>
</dbReference>
<dbReference type="GO" id="GO:0051087">
    <property type="term" value="F:protein-folding chaperone binding"/>
    <property type="evidence" value="ECO:0007669"/>
    <property type="project" value="InterPro"/>
</dbReference>
<comment type="similarity">
    <text evidence="1 3 5">Belongs to the GrpE family.</text>
</comment>
<dbReference type="GO" id="GO:0042803">
    <property type="term" value="F:protein homodimerization activity"/>
    <property type="evidence" value="ECO:0007669"/>
    <property type="project" value="InterPro"/>
</dbReference>
<comment type="subcellular location">
    <subcellularLocation>
        <location evidence="3">Cytoplasm</location>
    </subcellularLocation>
</comment>
<dbReference type="SUPFAM" id="SSF51064">
    <property type="entry name" value="Head domain of nucleotide exchange factor GrpE"/>
    <property type="match status" value="1"/>
</dbReference>
<dbReference type="PROSITE" id="PS01071">
    <property type="entry name" value="GRPE"/>
    <property type="match status" value="1"/>
</dbReference>
<comment type="subunit">
    <text evidence="3">Homodimer.</text>
</comment>
<dbReference type="PANTHER" id="PTHR21237:SF23">
    <property type="entry name" value="GRPE PROTEIN HOMOLOG, MITOCHONDRIAL"/>
    <property type="match status" value="1"/>
</dbReference>
<evidence type="ECO:0000313" key="7">
    <source>
        <dbReference type="EMBL" id="OGY28778.1"/>
    </source>
</evidence>
<dbReference type="GO" id="GO:0000774">
    <property type="term" value="F:adenyl-nucleotide exchange factor activity"/>
    <property type="evidence" value="ECO:0007669"/>
    <property type="project" value="InterPro"/>
</dbReference>
<evidence type="ECO:0000256" key="3">
    <source>
        <dbReference type="HAMAP-Rule" id="MF_01151"/>
    </source>
</evidence>
<dbReference type="AlphaFoldDB" id="A0A1G1WM04"/>
<dbReference type="GO" id="GO:0006457">
    <property type="term" value="P:protein folding"/>
    <property type="evidence" value="ECO:0007669"/>
    <property type="project" value="InterPro"/>
</dbReference>
<dbReference type="Pfam" id="PF01025">
    <property type="entry name" value="GrpE"/>
    <property type="match status" value="1"/>
</dbReference>
<accession>A0A1G1WM04</accession>
<keyword evidence="3" id="KW-0963">Cytoplasm</keyword>
<evidence type="ECO:0000256" key="4">
    <source>
        <dbReference type="RuleBase" id="RU000639"/>
    </source>
</evidence>
<dbReference type="InterPro" id="IPR009012">
    <property type="entry name" value="GrpE_head"/>
</dbReference>
<dbReference type="Gene3D" id="2.30.22.10">
    <property type="entry name" value="Head domain of nucleotide exchange factor GrpE"/>
    <property type="match status" value="1"/>
</dbReference>
<comment type="caution">
    <text evidence="7">The sequence shown here is derived from an EMBL/GenBank/DDBJ whole genome shotgun (WGS) entry which is preliminary data.</text>
</comment>
<dbReference type="PRINTS" id="PR00773">
    <property type="entry name" value="GRPEPROTEIN"/>
</dbReference>
<keyword evidence="6" id="KW-0175">Coiled coil</keyword>
<name>A0A1G1WM04_9BACT</name>
<organism evidence="7 8">
    <name type="scientific">Candidatus Woykebacteria bacterium RIFCSPHIGHO2_02_FULL_43_16b</name>
    <dbReference type="NCBI Taxonomy" id="1802601"/>
    <lineage>
        <taxon>Bacteria</taxon>
        <taxon>Candidatus Woykeibacteriota</taxon>
    </lineage>
</organism>
<sequence length="147" mass="16304">MTKVKSEQKVKDLEAKVEELSAKWKRALADYDNLEKRVSGERELASYNVLAHLLLKLLPAVDNLAKANESLKDAGLEMVLKQFQEALRSLGVEEFGKDGDQFDPALHEAIITDETAPKDQIAQVLDSGYKIGNRVIRPAKVSVGSQK</sequence>
<reference evidence="7 8" key="1">
    <citation type="journal article" date="2016" name="Nat. Commun.">
        <title>Thousands of microbial genomes shed light on interconnected biogeochemical processes in an aquifer system.</title>
        <authorList>
            <person name="Anantharaman K."/>
            <person name="Brown C.T."/>
            <person name="Hug L.A."/>
            <person name="Sharon I."/>
            <person name="Castelle C.J."/>
            <person name="Probst A.J."/>
            <person name="Thomas B.C."/>
            <person name="Singh A."/>
            <person name="Wilkins M.J."/>
            <person name="Karaoz U."/>
            <person name="Brodie E.L."/>
            <person name="Williams K.H."/>
            <person name="Hubbard S.S."/>
            <person name="Banfield J.F."/>
        </authorList>
    </citation>
    <scope>NUCLEOTIDE SEQUENCE [LARGE SCALE GENOMIC DNA]</scope>
</reference>
<evidence type="ECO:0000256" key="6">
    <source>
        <dbReference type="SAM" id="Coils"/>
    </source>
</evidence>
<evidence type="ECO:0000256" key="2">
    <source>
        <dbReference type="ARBA" id="ARBA00023186"/>
    </source>
</evidence>
<proteinExistence type="inferred from homology"/>
<dbReference type="HAMAP" id="MF_01151">
    <property type="entry name" value="GrpE"/>
    <property type="match status" value="1"/>
</dbReference>
<dbReference type="GO" id="GO:0051082">
    <property type="term" value="F:unfolded protein binding"/>
    <property type="evidence" value="ECO:0007669"/>
    <property type="project" value="TreeGrafter"/>
</dbReference>
<protein>
    <recommendedName>
        <fullName evidence="3 4">Protein GrpE</fullName>
    </recommendedName>
    <alternativeName>
        <fullName evidence="3">HSP-70 cofactor</fullName>
    </alternativeName>
</protein>
<dbReference type="InterPro" id="IPR013805">
    <property type="entry name" value="GrpE_CC"/>
</dbReference>
<keyword evidence="3 4" id="KW-0346">Stress response</keyword>
<evidence type="ECO:0000256" key="1">
    <source>
        <dbReference type="ARBA" id="ARBA00009054"/>
    </source>
</evidence>
<dbReference type="PANTHER" id="PTHR21237">
    <property type="entry name" value="GRPE PROTEIN"/>
    <property type="match status" value="1"/>
</dbReference>
<dbReference type="Proteomes" id="UP000177821">
    <property type="component" value="Unassembled WGS sequence"/>
</dbReference>
<evidence type="ECO:0000313" key="8">
    <source>
        <dbReference type="Proteomes" id="UP000177821"/>
    </source>
</evidence>
<dbReference type="Gene3D" id="3.90.20.20">
    <property type="match status" value="1"/>
</dbReference>
<dbReference type="CDD" id="cd00446">
    <property type="entry name" value="GrpE"/>
    <property type="match status" value="1"/>
</dbReference>
<dbReference type="EMBL" id="MHCX01000044">
    <property type="protein sequence ID" value="OGY28778.1"/>
    <property type="molecule type" value="Genomic_DNA"/>
</dbReference>
<gene>
    <name evidence="3" type="primary">grpE</name>
    <name evidence="7" type="ORF">A3J50_00035</name>
</gene>
<keyword evidence="2 3" id="KW-0143">Chaperone</keyword>